<keyword evidence="2" id="KW-1185">Reference proteome</keyword>
<gene>
    <name evidence="1" type="ORF">EJ03DRAFT_161064</name>
</gene>
<dbReference type="Proteomes" id="UP000799436">
    <property type="component" value="Unassembled WGS sequence"/>
</dbReference>
<evidence type="ECO:0000313" key="2">
    <source>
        <dbReference type="Proteomes" id="UP000799436"/>
    </source>
</evidence>
<evidence type="ECO:0000313" key="1">
    <source>
        <dbReference type="EMBL" id="KAF2767171.1"/>
    </source>
</evidence>
<protein>
    <submittedName>
        <fullName evidence="1">Uncharacterized protein</fullName>
    </submittedName>
</protein>
<accession>A0A6G1L2M6</accession>
<name>A0A6G1L2M6_9PEZI</name>
<proteinExistence type="predicted"/>
<dbReference type="AlphaFoldDB" id="A0A6G1L2M6"/>
<dbReference type="EMBL" id="ML995860">
    <property type="protein sequence ID" value="KAF2767171.1"/>
    <property type="molecule type" value="Genomic_DNA"/>
</dbReference>
<organism evidence="1 2">
    <name type="scientific">Teratosphaeria nubilosa</name>
    <dbReference type="NCBI Taxonomy" id="161662"/>
    <lineage>
        <taxon>Eukaryota</taxon>
        <taxon>Fungi</taxon>
        <taxon>Dikarya</taxon>
        <taxon>Ascomycota</taxon>
        <taxon>Pezizomycotina</taxon>
        <taxon>Dothideomycetes</taxon>
        <taxon>Dothideomycetidae</taxon>
        <taxon>Mycosphaerellales</taxon>
        <taxon>Teratosphaeriaceae</taxon>
        <taxon>Teratosphaeria</taxon>
    </lineage>
</organism>
<sequence>MAMACFYVAARRWVMAQSIARLPRLLLASVHSEVLSNGAGALVPVRTFAEQRGVHPLPFKMPVLAYR</sequence>
<reference evidence="1" key="1">
    <citation type="journal article" date="2020" name="Stud. Mycol.">
        <title>101 Dothideomycetes genomes: a test case for predicting lifestyles and emergence of pathogens.</title>
        <authorList>
            <person name="Haridas S."/>
            <person name="Albert R."/>
            <person name="Binder M."/>
            <person name="Bloem J."/>
            <person name="Labutti K."/>
            <person name="Salamov A."/>
            <person name="Andreopoulos B."/>
            <person name="Baker S."/>
            <person name="Barry K."/>
            <person name="Bills G."/>
            <person name="Bluhm B."/>
            <person name="Cannon C."/>
            <person name="Castanera R."/>
            <person name="Culley D."/>
            <person name="Daum C."/>
            <person name="Ezra D."/>
            <person name="Gonzalez J."/>
            <person name="Henrissat B."/>
            <person name="Kuo A."/>
            <person name="Liang C."/>
            <person name="Lipzen A."/>
            <person name="Lutzoni F."/>
            <person name="Magnuson J."/>
            <person name="Mondo S."/>
            <person name="Nolan M."/>
            <person name="Ohm R."/>
            <person name="Pangilinan J."/>
            <person name="Park H.-J."/>
            <person name="Ramirez L."/>
            <person name="Alfaro M."/>
            <person name="Sun H."/>
            <person name="Tritt A."/>
            <person name="Yoshinaga Y."/>
            <person name="Zwiers L.-H."/>
            <person name="Turgeon B."/>
            <person name="Goodwin S."/>
            <person name="Spatafora J."/>
            <person name="Crous P."/>
            <person name="Grigoriev I."/>
        </authorList>
    </citation>
    <scope>NUCLEOTIDE SEQUENCE</scope>
    <source>
        <strain evidence="1">CBS 116005</strain>
    </source>
</reference>